<dbReference type="Proteomes" id="UP000192328">
    <property type="component" value="Unassembled WGS sequence"/>
</dbReference>
<organism evidence="1 2">
    <name type="scientific">Aristaeella lactis</name>
    <dbReference type="NCBI Taxonomy" id="3046383"/>
    <lineage>
        <taxon>Bacteria</taxon>
        <taxon>Bacillati</taxon>
        <taxon>Bacillota</taxon>
        <taxon>Clostridia</taxon>
        <taxon>Eubacteriales</taxon>
        <taxon>Aristaeellaceae</taxon>
        <taxon>Aristaeella</taxon>
    </lineage>
</organism>
<evidence type="ECO:0000313" key="1">
    <source>
        <dbReference type="EMBL" id="SMC38863.1"/>
    </source>
</evidence>
<keyword evidence="2" id="KW-1185">Reference proteome</keyword>
<dbReference type="EMBL" id="FWXZ01000001">
    <property type="protein sequence ID" value="SMC38863.1"/>
    <property type="molecule type" value="Genomic_DNA"/>
</dbReference>
<accession>A0AC61PIF7</accession>
<sequence>MLESLTIRHVALIDEATICFHPGMQVMTGETGAGKSIVVDSVNLILGGRADRDLIRTGCEKASVEAVFSVQNNRQALDYLKQEGIDCDDTLTVYREISISGKNTCRVNGVMIPVSALKDLAAMLLDLHGQSDQLFLSDPSAQLAFLDQTGDEKHRKLLIQIREEYAKFIDNHRAYARLVRQNENREARMRSLERDLEELKKAHVETGEADQLLAKRKQLAEDEKTARSLNEISNVLTGEEDGSSCLGKIKDTASVLRALSLHDDQIREISERCDNLYYELEDIAYQISMLTERNGYEPGALEKTDNRLDLIHRLERKHGVDADEIPGMLESMEKEYSFLEDLEKQISDMSAEHKRLLSCYRNTAKELTASRRNLASLFEKRMMKELNDLGMENTRFVIQFMENETGKPVMPTENGDDRIEYMISPNPGEPVKPLAKIASGGELSRIMLAVKTLESAHSGVDSMVFDEIDTGISGRMAQVVADKMILISKEKQVICVTHLPQIAAAADYQYLVRKAVDDGRTHTSVAELDTEGRIGEVGRMISGAAGMTEESKTYASGMIQAALKQKTER</sequence>
<name>A0AC61PIF7_9FIRM</name>
<reference evidence="1" key="1">
    <citation type="submission" date="2017-04" db="EMBL/GenBank/DDBJ databases">
        <authorList>
            <person name="Varghese N."/>
            <person name="Submissions S."/>
        </authorList>
    </citation>
    <scope>NUCLEOTIDE SEQUENCE</scope>
    <source>
        <strain evidence="1">WTE2008</strain>
    </source>
</reference>
<protein>
    <submittedName>
        <fullName evidence="1">DNA repair protein RecN (Recombination protein N)</fullName>
    </submittedName>
</protein>
<comment type="caution">
    <text evidence="1">The sequence shown here is derived from an EMBL/GenBank/DDBJ whole genome shotgun (WGS) entry which is preliminary data.</text>
</comment>
<gene>
    <name evidence="1" type="ORF">SAMN06297397_0524</name>
</gene>
<proteinExistence type="predicted"/>
<evidence type="ECO:0000313" key="2">
    <source>
        <dbReference type="Proteomes" id="UP000192328"/>
    </source>
</evidence>